<evidence type="ECO:0000256" key="1">
    <source>
        <dbReference type="SAM" id="MobiDB-lite"/>
    </source>
</evidence>
<dbReference type="AlphaFoldDB" id="A0A4C1V362"/>
<evidence type="ECO:0000313" key="2">
    <source>
        <dbReference type="EMBL" id="GBP33221.1"/>
    </source>
</evidence>
<feature type="compositionally biased region" description="Polar residues" evidence="1">
    <location>
        <begin position="60"/>
        <end position="70"/>
    </location>
</feature>
<name>A0A4C1V362_EUMVA</name>
<feature type="region of interest" description="Disordered" evidence="1">
    <location>
        <begin position="42"/>
        <end position="70"/>
    </location>
</feature>
<dbReference type="EMBL" id="BGZK01000271">
    <property type="protein sequence ID" value="GBP33221.1"/>
    <property type="molecule type" value="Genomic_DNA"/>
</dbReference>
<organism evidence="2 3">
    <name type="scientific">Eumeta variegata</name>
    <name type="common">Bagworm moth</name>
    <name type="synonym">Eumeta japonica</name>
    <dbReference type="NCBI Taxonomy" id="151549"/>
    <lineage>
        <taxon>Eukaryota</taxon>
        <taxon>Metazoa</taxon>
        <taxon>Ecdysozoa</taxon>
        <taxon>Arthropoda</taxon>
        <taxon>Hexapoda</taxon>
        <taxon>Insecta</taxon>
        <taxon>Pterygota</taxon>
        <taxon>Neoptera</taxon>
        <taxon>Endopterygota</taxon>
        <taxon>Lepidoptera</taxon>
        <taxon>Glossata</taxon>
        <taxon>Ditrysia</taxon>
        <taxon>Tineoidea</taxon>
        <taxon>Psychidae</taxon>
        <taxon>Oiketicinae</taxon>
        <taxon>Eumeta</taxon>
    </lineage>
</organism>
<gene>
    <name evidence="2" type="ORF">EVAR_5174_1</name>
</gene>
<dbReference type="Proteomes" id="UP000299102">
    <property type="component" value="Unassembled WGS sequence"/>
</dbReference>
<accession>A0A4C1V362</accession>
<sequence length="101" mass="11056">MLNLAQMEAIPLHGRGAQLYNPMRASRLQVLPDEISDVNETSAAIGGSSGCGSARRVEDSASNPSSMQNRLPTLRCVSSGRWRIDITYVRRVLFSCRTCEA</sequence>
<keyword evidence="3" id="KW-1185">Reference proteome</keyword>
<feature type="compositionally biased region" description="Low complexity" evidence="1">
    <location>
        <begin position="42"/>
        <end position="54"/>
    </location>
</feature>
<evidence type="ECO:0000313" key="3">
    <source>
        <dbReference type="Proteomes" id="UP000299102"/>
    </source>
</evidence>
<comment type="caution">
    <text evidence="2">The sequence shown here is derived from an EMBL/GenBank/DDBJ whole genome shotgun (WGS) entry which is preliminary data.</text>
</comment>
<protein>
    <submittedName>
        <fullName evidence="2">Uncharacterized protein</fullName>
    </submittedName>
</protein>
<reference evidence="2 3" key="1">
    <citation type="journal article" date="2019" name="Commun. Biol.">
        <title>The bagworm genome reveals a unique fibroin gene that provides high tensile strength.</title>
        <authorList>
            <person name="Kono N."/>
            <person name="Nakamura H."/>
            <person name="Ohtoshi R."/>
            <person name="Tomita M."/>
            <person name="Numata K."/>
            <person name="Arakawa K."/>
        </authorList>
    </citation>
    <scope>NUCLEOTIDE SEQUENCE [LARGE SCALE GENOMIC DNA]</scope>
</reference>
<proteinExistence type="predicted"/>